<keyword evidence="9" id="KW-0902">Two-component regulatory system</keyword>
<evidence type="ECO:0000256" key="4">
    <source>
        <dbReference type="ARBA" id="ARBA00022553"/>
    </source>
</evidence>
<dbReference type="Pfam" id="PF02518">
    <property type="entry name" value="HATPase_c"/>
    <property type="match status" value="1"/>
</dbReference>
<dbReference type="RefSeq" id="WP_166678819.1">
    <property type="nucleotide sequence ID" value="NZ_SOCE01000002.1"/>
</dbReference>
<dbReference type="PANTHER" id="PTHR45436">
    <property type="entry name" value="SENSOR HISTIDINE KINASE YKOH"/>
    <property type="match status" value="1"/>
</dbReference>
<dbReference type="EC" id="2.7.13.3" evidence="3"/>
<evidence type="ECO:0000259" key="12">
    <source>
        <dbReference type="PROSITE" id="PS50109"/>
    </source>
</evidence>
<protein>
    <recommendedName>
        <fullName evidence="3">histidine kinase</fullName>
        <ecNumber evidence="3">2.7.13.3</ecNumber>
    </recommendedName>
</protein>
<evidence type="ECO:0000256" key="9">
    <source>
        <dbReference type="ARBA" id="ARBA00023012"/>
    </source>
</evidence>
<dbReference type="Proteomes" id="UP000295151">
    <property type="component" value="Unassembled WGS sequence"/>
</dbReference>
<feature type="domain" description="Histidine kinase" evidence="12">
    <location>
        <begin position="136"/>
        <end position="343"/>
    </location>
</feature>
<gene>
    <name evidence="13" type="ORF">EV138_6411</name>
</gene>
<keyword evidence="8 11" id="KW-1133">Transmembrane helix</keyword>
<dbReference type="InterPro" id="IPR005467">
    <property type="entry name" value="His_kinase_dom"/>
</dbReference>
<dbReference type="GO" id="GO:0005886">
    <property type="term" value="C:plasma membrane"/>
    <property type="evidence" value="ECO:0007669"/>
    <property type="project" value="UniProtKB-SubCell"/>
</dbReference>
<keyword evidence="6 11" id="KW-0812">Transmembrane</keyword>
<dbReference type="Gene3D" id="3.30.565.10">
    <property type="entry name" value="Histidine kinase-like ATPase, C-terminal domain"/>
    <property type="match status" value="1"/>
</dbReference>
<evidence type="ECO:0000256" key="2">
    <source>
        <dbReference type="ARBA" id="ARBA00004236"/>
    </source>
</evidence>
<dbReference type="GO" id="GO:0000155">
    <property type="term" value="F:phosphorelay sensor kinase activity"/>
    <property type="evidence" value="ECO:0007669"/>
    <property type="project" value="InterPro"/>
</dbReference>
<dbReference type="PRINTS" id="PR00344">
    <property type="entry name" value="BCTRLSENSOR"/>
</dbReference>
<dbReference type="PROSITE" id="PS50109">
    <property type="entry name" value="HIS_KIN"/>
    <property type="match status" value="1"/>
</dbReference>
<accession>A0A4R7SZG3</accession>
<feature type="transmembrane region" description="Helical" evidence="11">
    <location>
        <begin position="62"/>
        <end position="79"/>
    </location>
</feature>
<evidence type="ECO:0000313" key="14">
    <source>
        <dbReference type="Proteomes" id="UP000295151"/>
    </source>
</evidence>
<dbReference type="InterPro" id="IPR036890">
    <property type="entry name" value="HATPase_C_sf"/>
</dbReference>
<name>A0A4R7SZG3_9ACTN</name>
<evidence type="ECO:0000256" key="8">
    <source>
        <dbReference type="ARBA" id="ARBA00022989"/>
    </source>
</evidence>
<dbReference type="InterPro" id="IPR003594">
    <property type="entry name" value="HATPase_dom"/>
</dbReference>
<evidence type="ECO:0000256" key="5">
    <source>
        <dbReference type="ARBA" id="ARBA00022679"/>
    </source>
</evidence>
<dbReference type="InterPro" id="IPR036097">
    <property type="entry name" value="HisK_dim/P_sf"/>
</dbReference>
<dbReference type="EMBL" id="SOCE01000002">
    <property type="protein sequence ID" value="TDU83947.1"/>
    <property type="molecule type" value="Genomic_DNA"/>
</dbReference>
<dbReference type="SMART" id="SM00388">
    <property type="entry name" value="HisKA"/>
    <property type="match status" value="1"/>
</dbReference>
<evidence type="ECO:0000313" key="13">
    <source>
        <dbReference type="EMBL" id="TDU83947.1"/>
    </source>
</evidence>
<comment type="subcellular location">
    <subcellularLocation>
        <location evidence="2">Cell membrane</location>
    </subcellularLocation>
</comment>
<keyword evidence="14" id="KW-1185">Reference proteome</keyword>
<evidence type="ECO:0000256" key="11">
    <source>
        <dbReference type="SAM" id="Phobius"/>
    </source>
</evidence>
<dbReference type="SUPFAM" id="SSF47384">
    <property type="entry name" value="Homodimeric domain of signal transducing histidine kinase"/>
    <property type="match status" value="1"/>
</dbReference>
<dbReference type="CDD" id="cd00082">
    <property type="entry name" value="HisKA"/>
    <property type="match status" value="1"/>
</dbReference>
<dbReference type="InterPro" id="IPR004358">
    <property type="entry name" value="Sig_transdc_His_kin-like_C"/>
</dbReference>
<feature type="transmembrane region" description="Helical" evidence="11">
    <location>
        <begin position="37"/>
        <end position="55"/>
    </location>
</feature>
<keyword evidence="4" id="KW-0597">Phosphoprotein</keyword>
<evidence type="ECO:0000256" key="10">
    <source>
        <dbReference type="ARBA" id="ARBA00023136"/>
    </source>
</evidence>
<sequence length="343" mass="37110">MRAARRPRAGLAIDACLGVFVLAMTGLMVALPGHEAAPFHIMFLGVAVVYGFRVWPVVPTAALLVAMTLPSGWLMWTHAEEGFLARAELAEIPLLPMVVGVMVWHAQRRASALRQVEEMAARQLAGLEREREFFRDTSHAIRTPVTIARGHLELAAISGLTAGAKAGIAVALNQLERMSALSNRLLALARPDSGVGLRRRPTDLSELVEELGTNWSASADRRWQVRNHPTGLVTVDPEWITLAIDALIENAVHFTSDGDTITLGCRLLDRTCVVTVEDSGPGIEAEDLDRIFDRFWHRMPPHGPMGSGLGLPMARATATAHGGSLTAANRPLGGAVFELTLPR</sequence>
<evidence type="ECO:0000256" key="1">
    <source>
        <dbReference type="ARBA" id="ARBA00000085"/>
    </source>
</evidence>
<comment type="caution">
    <text evidence="13">The sequence shown here is derived from an EMBL/GenBank/DDBJ whole genome shotgun (WGS) entry which is preliminary data.</text>
</comment>
<dbReference type="Gene3D" id="1.10.287.130">
    <property type="match status" value="1"/>
</dbReference>
<feature type="transmembrane region" description="Helical" evidence="11">
    <location>
        <begin position="12"/>
        <end position="31"/>
    </location>
</feature>
<dbReference type="Pfam" id="PF00512">
    <property type="entry name" value="HisKA"/>
    <property type="match status" value="1"/>
</dbReference>
<dbReference type="InterPro" id="IPR003661">
    <property type="entry name" value="HisK_dim/P_dom"/>
</dbReference>
<organism evidence="13 14">
    <name type="scientific">Kribbella voronezhensis</name>
    <dbReference type="NCBI Taxonomy" id="2512212"/>
    <lineage>
        <taxon>Bacteria</taxon>
        <taxon>Bacillati</taxon>
        <taxon>Actinomycetota</taxon>
        <taxon>Actinomycetes</taxon>
        <taxon>Propionibacteriales</taxon>
        <taxon>Kribbellaceae</taxon>
        <taxon>Kribbella</taxon>
    </lineage>
</organism>
<evidence type="ECO:0000256" key="7">
    <source>
        <dbReference type="ARBA" id="ARBA00022777"/>
    </source>
</evidence>
<keyword evidence="10 11" id="KW-0472">Membrane</keyword>
<dbReference type="CDD" id="cd00075">
    <property type="entry name" value="HATPase"/>
    <property type="match status" value="1"/>
</dbReference>
<comment type="catalytic activity">
    <reaction evidence="1">
        <text>ATP + protein L-histidine = ADP + protein N-phospho-L-histidine.</text>
        <dbReference type="EC" id="2.7.13.3"/>
    </reaction>
</comment>
<reference evidence="13 14" key="1">
    <citation type="submission" date="2019-03" db="EMBL/GenBank/DDBJ databases">
        <title>Genomic Encyclopedia of Type Strains, Phase III (KMG-III): the genomes of soil and plant-associated and newly described type strains.</title>
        <authorList>
            <person name="Whitman W."/>
        </authorList>
    </citation>
    <scope>NUCLEOTIDE SEQUENCE [LARGE SCALE GENOMIC DNA]</scope>
    <source>
        <strain evidence="13 14">VKM Ac-2575</strain>
    </source>
</reference>
<keyword evidence="5" id="KW-0808">Transferase</keyword>
<dbReference type="SMART" id="SM00387">
    <property type="entry name" value="HATPase_c"/>
    <property type="match status" value="1"/>
</dbReference>
<evidence type="ECO:0000256" key="3">
    <source>
        <dbReference type="ARBA" id="ARBA00012438"/>
    </source>
</evidence>
<dbReference type="PANTHER" id="PTHR45436:SF5">
    <property type="entry name" value="SENSOR HISTIDINE KINASE TRCS"/>
    <property type="match status" value="1"/>
</dbReference>
<evidence type="ECO:0000256" key="6">
    <source>
        <dbReference type="ARBA" id="ARBA00022692"/>
    </source>
</evidence>
<dbReference type="AlphaFoldDB" id="A0A4R7SZG3"/>
<dbReference type="SUPFAM" id="SSF55874">
    <property type="entry name" value="ATPase domain of HSP90 chaperone/DNA topoisomerase II/histidine kinase"/>
    <property type="match status" value="1"/>
</dbReference>
<keyword evidence="7 13" id="KW-0418">Kinase</keyword>
<dbReference type="InterPro" id="IPR050428">
    <property type="entry name" value="TCS_sensor_his_kinase"/>
</dbReference>
<proteinExistence type="predicted"/>